<reference evidence="1" key="1">
    <citation type="submission" date="2022-10" db="EMBL/GenBank/DDBJ databases">
        <title>Culturing micro-colonial fungi from biological soil crusts in the Mojave desert and describing Neophaeococcomyces mojavensis, and introducing the new genera and species Taxawa tesnikishii.</title>
        <authorList>
            <person name="Kurbessoian T."/>
            <person name="Stajich J.E."/>
        </authorList>
    </citation>
    <scope>NUCLEOTIDE SEQUENCE</scope>
    <source>
        <strain evidence="1">JES_112</strain>
    </source>
</reference>
<proteinExistence type="predicted"/>
<dbReference type="Proteomes" id="UP001172386">
    <property type="component" value="Unassembled WGS sequence"/>
</dbReference>
<evidence type="ECO:0000313" key="2">
    <source>
        <dbReference type="Proteomes" id="UP001172386"/>
    </source>
</evidence>
<organism evidence="1 2">
    <name type="scientific">Neophaeococcomyces mojaviensis</name>
    <dbReference type="NCBI Taxonomy" id="3383035"/>
    <lineage>
        <taxon>Eukaryota</taxon>
        <taxon>Fungi</taxon>
        <taxon>Dikarya</taxon>
        <taxon>Ascomycota</taxon>
        <taxon>Pezizomycotina</taxon>
        <taxon>Eurotiomycetes</taxon>
        <taxon>Chaetothyriomycetidae</taxon>
        <taxon>Chaetothyriales</taxon>
        <taxon>Chaetothyriales incertae sedis</taxon>
        <taxon>Neophaeococcomyces</taxon>
    </lineage>
</organism>
<dbReference type="EMBL" id="JAPDRQ010000031">
    <property type="protein sequence ID" value="KAJ9660429.1"/>
    <property type="molecule type" value="Genomic_DNA"/>
</dbReference>
<evidence type="ECO:0000313" key="1">
    <source>
        <dbReference type="EMBL" id="KAJ9660429.1"/>
    </source>
</evidence>
<name>A0ACC3AEB0_9EURO</name>
<protein>
    <submittedName>
        <fullName evidence="1">Uncharacterized protein</fullName>
    </submittedName>
</protein>
<gene>
    <name evidence="1" type="ORF">H2198_002547</name>
</gene>
<keyword evidence="2" id="KW-1185">Reference proteome</keyword>
<accession>A0ACC3AEB0</accession>
<comment type="caution">
    <text evidence="1">The sequence shown here is derived from an EMBL/GenBank/DDBJ whole genome shotgun (WGS) entry which is preliminary data.</text>
</comment>
<sequence length="381" mass="42623">MRVAIEVGVVTDKVVLTQALALMSFWVDGREGSENSSLLIGRAVQYVHSLGLHIQGRDDEPQTAYNETLFCCIWAIDKMNAAFHGRPVLMHDRDIDRSLQRSFDTQNSAFKLLLHVVALLDRVIELYRPGGGTEDELSGGFDTFEGLILKCDASQVSTRFLATIEILYHAVAILSCRSRPDEPKNYGPPSARIRQAFSTDKVTAMAGHEFRDQLVLLPFVPYAISLSLSVNYREMRRSKIPMSRSRAKIAFEANCQILERLGEIFWSAAAMAEMGNLTLKELDRVYAQVADADPRKPQEVDGDPQANSIPNHVGLSSEQLGNNSNNYSYTMPMPIPNEDTFNFGDLLDVDPFEMFDPTFNLDDIDACLEGNLELAMPMNIY</sequence>